<dbReference type="EMBL" id="JAMDLZ010000007">
    <property type="protein sequence ID" value="MCY9546218.1"/>
    <property type="molecule type" value="Genomic_DNA"/>
</dbReference>
<reference evidence="7 11" key="4">
    <citation type="submission" date="2022-05" db="EMBL/GenBank/DDBJ databases">
        <title>Genome Sequencing of Bee-Associated Microbes.</title>
        <authorList>
            <person name="Dunlap C."/>
        </authorList>
    </citation>
    <scope>NUCLEOTIDE SEQUENCE [LARGE SCALE GENOMIC DNA]</scope>
    <source>
        <strain evidence="7 11">NRRL BD-083</strain>
    </source>
</reference>
<dbReference type="PANTHER" id="PTHR10916">
    <property type="entry name" value="60S RIBOSOMAL PROTEIN L35/50S RIBOSOMAL PROTEIN L29"/>
    <property type="match status" value="1"/>
</dbReference>
<reference evidence="8 10" key="3">
    <citation type="submission" date="2017-11" db="EMBL/GenBank/DDBJ databases">
        <title>Bacterial isolate from king chilli rhizosphere.</title>
        <authorList>
            <person name="Takhelmayum P."/>
            <person name="Sarangthem I."/>
        </authorList>
    </citation>
    <scope>NUCLEOTIDE SEQUENCE [LARGE SCALE GENOMIC DNA]</scope>
    <source>
        <strain evidence="8">T26</strain>
        <strain evidence="10">t26</strain>
    </source>
</reference>
<dbReference type="Pfam" id="PF00831">
    <property type="entry name" value="Ribosomal_L29"/>
    <property type="match status" value="1"/>
</dbReference>
<dbReference type="Gene3D" id="1.10.287.310">
    <property type="match status" value="1"/>
</dbReference>
<dbReference type="NCBIfam" id="TIGR00012">
    <property type="entry name" value="L29"/>
    <property type="match status" value="1"/>
</dbReference>
<accession>A0A0K9FHJ7</accession>
<dbReference type="HAMAP" id="MF_00374">
    <property type="entry name" value="Ribosomal_uL29"/>
    <property type="match status" value="1"/>
</dbReference>
<dbReference type="FunFam" id="1.10.287.310:FF:000001">
    <property type="entry name" value="50S ribosomal protein L29"/>
    <property type="match status" value="1"/>
</dbReference>
<dbReference type="GeneID" id="96596897"/>
<evidence type="ECO:0000256" key="4">
    <source>
        <dbReference type="ARBA" id="ARBA00035204"/>
    </source>
</evidence>
<dbReference type="EMBL" id="PHQY01000451">
    <property type="protein sequence ID" value="PJO44192.1"/>
    <property type="molecule type" value="Genomic_DNA"/>
</dbReference>
<dbReference type="PATRIC" id="fig|582475.4.peg.3753"/>
<evidence type="ECO:0000313" key="6">
    <source>
        <dbReference type="EMBL" id="KMY33698.1"/>
    </source>
</evidence>
<dbReference type="GO" id="GO:0003735">
    <property type="term" value="F:structural constituent of ribosome"/>
    <property type="evidence" value="ECO:0007669"/>
    <property type="project" value="InterPro"/>
</dbReference>
<name>A0A0K9FHJ7_9BACI</name>
<dbReference type="Proteomes" id="UP001527052">
    <property type="component" value="Unassembled WGS sequence"/>
</dbReference>
<dbReference type="InterPro" id="IPR001854">
    <property type="entry name" value="Ribosomal_uL29"/>
</dbReference>
<evidence type="ECO:0000313" key="8">
    <source>
        <dbReference type="EMBL" id="PJO44192.1"/>
    </source>
</evidence>
<evidence type="ECO:0000313" key="11">
    <source>
        <dbReference type="Proteomes" id="UP001527052"/>
    </source>
</evidence>
<dbReference type="PROSITE" id="PS00579">
    <property type="entry name" value="RIBOSOMAL_L29"/>
    <property type="match status" value="1"/>
</dbReference>
<evidence type="ECO:0000256" key="2">
    <source>
        <dbReference type="ARBA" id="ARBA00022980"/>
    </source>
</evidence>
<dbReference type="InterPro" id="IPR018254">
    <property type="entry name" value="Ribosomal_uL29_CS"/>
</dbReference>
<dbReference type="SUPFAM" id="SSF46561">
    <property type="entry name" value="Ribosomal protein L29 (L29p)"/>
    <property type="match status" value="1"/>
</dbReference>
<dbReference type="OrthoDB" id="9815192at2"/>
<reference evidence="9" key="2">
    <citation type="submission" date="2015-07" db="EMBL/GenBank/DDBJ databases">
        <authorList>
            <consortium name="Consortium for Microbial Forensics and Genomics (microFORGE)"/>
            <person name="Knight B.M."/>
            <person name="Roberts D.P."/>
            <person name="Lin D."/>
            <person name="Hari K."/>
            <person name="Fletcher J."/>
            <person name="Melcher U."/>
            <person name="Blagden T."/>
            <person name="Winegar R.A."/>
        </authorList>
    </citation>
    <scope>NUCLEOTIDE SEQUENCE [LARGE SCALE GENOMIC DNA]</scope>
    <source>
        <strain evidence="9">DSM 23493</strain>
    </source>
</reference>
<dbReference type="Proteomes" id="UP000037326">
    <property type="component" value="Unassembled WGS sequence"/>
</dbReference>
<dbReference type="InterPro" id="IPR036049">
    <property type="entry name" value="Ribosomal_uL29_sf"/>
</dbReference>
<sequence>MKANEIRDLATSELELKVKSLKEELFNLRFQLATGQLENTARIREVRKAIARMKTVIREREISANN</sequence>
<comment type="caution">
    <text evidence="6">The sequence shown here is derived from an EMBL/GenBank/DDBJ whole genome shotgun (WGS) entry which is preliminary data.</text>
</comment>
<keyword evidence="3 5" id="KW-0687">Ribonucleoprotein</keyword>
<evidence type="ECO:0000256" key="3">
    <source>
        <dbReference type="ARBA" id="ARBA00023274"/>
    </source>
</evidence>
<dbReference type="AlphaFoldDB" id="A0A0K9FHJ7"/>
<dbReference type="STRING" id="582475.ACZ11_01000"/>
<keyword evidence="11" id="KW-1185">Reference proteome</keyword>
<dbReference type="GO" id="GO:0022625">
    <property type="term" value="C:cytosolic large ribosomal subunit"/>
    <property type="evidence" value="ECO:0007669"/>
    <property type="project" value="TreeGrafter"/>
</dbReference>
<reference evidence="6" key="1">
    <citation type="submission" date="2015-07" db="EMBL/GenBank/DDBJ databases">
        <title>MeaNS - Measles Nucleotide Surveillance Program.</title>
        <authorList>
            <person name="Tran T."/>
            <person name="Druce J."/>
        </authorList>
    </citation>
    <scope>NUCLEOTIDE SEQUENCE</scope>
    <source>
        <strain evidence="6">DSM 23493</strain>
    </source>
</reference>
<dbReference type="PANTHER" id="PTHR10916:SF0">
    <property type="entry name" value="LARGE RIBOSOMAL SUBUNIT PROTEIN UL29C"/>
    <property type="match status" value="1"/>
</dbReference>
<keyword evidence="2 5" id="KW-0689">Ribosomal protein</keyword>
<dbReference type="GO" id="GO:0006412">
    <property type="term" value="P:translation"/>
    <property type="evidence" value="ECO:0007669"/>
    <property type="project" value="UniProtKB-UniRule"/>
</dbReference>
<dbReference type="InterPro" id="IPR050063">
    <property type="entry name" value="Ribosomal_protein_uL29"/>
</dbReference>
<evidence type="ECO:0000313" key="9">
    <source>
        <dbReference type="Proteomes" id="UP000037326"/>
    </source>
</evidence>
<proteinExistence type="inferred from homology"/>
<comment type="similarity">
    <text evidence="1 5">Belongs to the universal ribosomal protein uL29 family.</text>
</comment>
<evidence type="ECO:0000313" key="10">
    <source>
        <dbReference type="Proteomes" id="UP000232101"/>
    </source>
</evidence>
<evidence type="ECO:0000313" key="7">
    <source>
        <dbReference type="EMBL" id="MCY9546218.1"/>
    </source>
</evidence>
<dbReference type="CDD" id="cd00427">
    <property type="entry name" value="Ribosomal_L29_HIP"/>
    <property type="match status" value="1"/>
</dbReference>
<dbReference type="Proteomes" id="UP000232101">
    <property type="component" value="Unassembled WGS sequence"/>
</dbReference>
<evidence type="ECO:0000256" key="1">
    <source>
        <dbReference type="ARBA" id="ARBA00009254"/>
    </source>
</evidence>
<protein>
    <recommendedName>
        <fullName evidence="4 5">Large ribosomal subunit protein uL29</fullName>
    </recommendedName>
</protein>
<dbReference type="RefSeq" id="WP_049662852.1">
    <property type="nucleotide sequence ID" value="NZ_CP158849.1"/>
</dbReference>
<evidence type="ECO:0000256" key="5">
    <source>
        <dbReference type="HAMAP-Rule" id="MF_00374"/>
    </source>
</evidence>
<organism evidence="6 9">
    <name type="scientific">Lysinibacillus xylanilyticus</name>
    <dbReference type="NCBI Taxonomy" id="582475"/>
    <lineage>
        <taxon>Bacteria</taxon>
        <taxon>Bacillati</taxon>
        <taxon>Bacillota</taxon>
        <taxon>Bacilli</taxon>
        <taxon>Bacillales</taxon>
        <taxon>Bacillaceae</taxon>
        <taxon>Lysinibacillus</taxon>
    </lineage>
</organism>
<dbReference type="EMBL" id="LFXJ01000002">
    <property type="protein sequence ID" value="KMY33698.1"/>
    <property type="molecule type" value="Genomic_DNA"/>
</dbReference>
<gene>
    <name evidence="5 7" type="primary">rpmC</name>
    <name evidence="6" type="ORF">ACZ11_01000</name>
    <name evidence="8" type="ORF">CWD94_08240</name>
    <name evidence="7" type="ORF">M5W82_04585</name>
</gene>